<organism evidence="4 5">
    <name type="scientific">Mycena sanguinolenta</name>
    <dbReference type="NCBI Taxonomy" id="230812"/>
    <lineage>
        <taxon>Eukaryota</taxon>
        <taxon>Fungi</taxon>
        <taxon>Dikarya</taxon>
        <taxon>Basidiomycota</taxon>
        <taxon>Agaricomycotina</taxon>
        <taxon>Agaricomycetes</taxon>
        <taxon>Agaricomycetidae</taxon>
        <taxon>Agaricales</taxon>
        <taxon>Marasmiineae</taxon>
        <taxon>Mycenaceae</taxon>
        <taxon>Mycena</taxon>
    </lineage>
</organism>
<dbReference type="PROSITE" id="PS50011">
    <property type="entry name" value="PROTEIN_KINASE_DOM"/>
    <property type="match status" value="1"/>
</dbReference>
<evidence type="ECO:0000256" key="1">
    <source>
        <dbReference type="ARBA" id="ARBA00022741"/>
    </source>
</evidence>
<dbReference type="InterPro" id="IPR059179">
    <property type="entry name" value="MLKL-like_MCAfunc"/>
</dbReference>
<dbReference type="PANTHER" id="PTHR44329">
    <property type="entry name" value="SERINE/THREONINE-PROTEIN KINASE TNNI3K-RELATED"/>
    <property type="match status" value="1"/>
</dbReference>
<reference evidence="4" key="1">
    <citation type="submission" date="2020-05" db="EMBL/GenBank/DDBJ databases">
        <title>Mycena genomes resolve the evolution of fungal bioluminescence.</title>
        <authorList>
            <person name="Tsai I.J."/>
        </authorList>
    </citation>
    <scope>NUCLEOTIDE SEQUENCE</scope>
    <source>
        <strain evidence="4">160909Yilan</strain>
    </source>
</reference>
<dbReference type="InterPro" id="IPR036537">
    <property type="entry name" value="Adaptor_Cbl_N_dom_sf"/>
</dbReference>
<dbReference type="Pfam" id="PF00069">
    <property type="entry name" value="Pkinase"/>
    <property type="match status" value="1"/>
</dbReference>
<dbReference type="InterPro" id="IPR011009">
    <property type="entry name" value="Kinase-like_dom_sf"/>
</dbReference>
<gene>
    <name evidence="4" type="ORF">MSAN_00754900</name>
</gene>
<dbReference type="EMBL" id="JACAZH010000004">
    <property type="protein sequence ID" value="KAF7371194.1"/>
    <property type="molecule type" value="Genomic_DNA"/>
</dbReference>
<comment type="caution">
    <text evidence="4">The sequence shown here is derived from an EMBL/GenBank/DDBJ whole genome shotgun (WGS) entry which is preliminary data.</text>
</comment>
<name>A0A8H6Z5Z4_9AGAR</name>
<dbReference type="AlphaFoldDB" id="A0A8H6Z5Z4"/>
<dbReference type="CDD" id="cd21037">
    <property type="entry name" value="MLKL_NTD"/>
    <property type="match status" value="1"/>
</dbReference>
<keyword evidence="4" id="KW-0808">Transferase</keyword>
<proteinExistence type="predicted"/>
<evidence type="ECO:0000259" key="3">
    <source>
        <dbReference type="PROSITE" id="PS50011"/>
    </source>
</evidence>
<evidence type="ECO:0000313" key="4">
    <source>
        <dbReference type="EMBL" id="KAF7371194.1"/>
    </source>
</evidence>
<protein>
    <submittedName>
        <fullName evidence="4">Kinase-like protein</fullName>
    </submittedName>
</protein>
<evidence type="ECO:0000313" key="5">
    <source>
        <dbReference type="Proteomes" id="UP000623467"/>
    </source>
</evidence>
<sequence>MIPAAAASLGPAIDMALRINPVPGLSFAFTLYSLIVTTISDVQASRTQLRELAGGIGQLLTTLDAEFRAAKRNPETSARALADLKALLEDIHRFVEKEQRRRFLSALWNQETRSAAIAGFYRRIATTVQAFQISALLNVQSLLRADEKARAKDKRALHARLAALEKSQLELGRTLGMSFAFMDQTYGWRSKEGNGTEINQRNIMSMIVAIQRRLDAPAASLPPVYLPSSTPPSYPTLTTTYEPEGAFLRRTLDYLTAASNYDKKFSPEFEQWMISEFELEYEAQIGAGGGFSEVFKGTWNHHSVAIRVLQTSDGVSPDMSILRKEIKVWLTLRHPNILQFLGANTLDGKPFIVTPYMPENARQFLARRVDFDPIFILRDTALGLEYLHSRGVCHENLKGVNILVESSTRALLCDFGLARSRADMTARSAAIVDGAARPNWMAPELLAGLNLHSAPSDVYALGMTVYELYTHKTPLSTLGCGEYLSLAIRGGLRPLHPEAGECPGVQIDDAMWELACSCWEVDAQARPSAGQVFRRIAQVLDARTAAKARAVPTELDFPDDATFVDDLGPSSPDVHVPFPLEDFPRRSTPLVQPQHCSLARLRRLSVEDISSASNLFRYLILPSLRCLEYMYPGPDRFLPASPLSCFSVFNSALPLETFHLRASTLTTDVLVAGLRLASALKELRLSGEPPLLNNETSFPEYDTELVPLLTPSSSTPGDAILCPHLQHITLLHFSATSDATLLAFLLARTDSSLPLGSCLASARIRLDRPPDSDIDIVAALQHRSDAGFDLALEYGVSPWKVELETAIFGLHEFELAPG</sequence>
<keyword evidence="4" id="KW-0418">Kinase</keyword>
<accession>A0A8H6Z5Z4</accession>
<evidence type="ECO:0000256" key="2">
    <source>
        <dbReference type="ARBA" id="ARBA00022840"/>
    </source>
</evidence>
<dbReference type="OrthoDB" id="10261027at2759"/>
<keyword evidence="5" id="KW-1185">Reference proteome</keyword>
<dbReference type="GO" id="GO:0007166">
    <property type="term" value="P:cell surface receptor signaling pathway"/>
    <property type="evidence" value="ECO:0007669"/>
    <property type="project" value="InterPro"/>
</dbReference>
<feature type="domain" description="Protein kinase" evidence="3">
    <location>
        <begin position="280"/>
        <end position="540"/>
    </location>
</feature>
<dbReference type="GO" id="GO:0004674">
    <property type="term" value="F:protein serine/threonine kinase activity"/>
    <property type="evidence" value="ECO:0007669"/>
    <property type="project" value="TreeGrafter"/>
</dbReference>
<dbReference type="PANTHER" id="PTHR44329:SF298">
    <property type="entry name" value="MIXED LINEAGE KINASE DOMAIN-LIKE PROTEIN"/>
    <property type="match status" value="1"/>
</dbReference>
<dbReference type="Proteomes" id="UP000623467">
    <property type="component" value="Unassembled WGS sequence"/>
</dbReference>
<dbReference type="SUPFAM" id="SSF56112">
    <property type="entry name" value="Protein kinase-like (PK-like)"/>
    <property type="match status" value="1"/>
</dbReference>
<keyword evidence="1" id="KW-0547">Nucleotide-binding</keyword>
<dbReference type="Gene3D" id="1.20.930.20">
    <property type="entry name" value="Adaptor protein Cbl, N-terminal domain"/>
    <property type="match status" value="1"/>
</dbReference>
<keyword evidence="2" id="KW-0067">ATP-binding</keyword>
<dbReference type="InterPro" id="IPR051681">
    <property type="entry name" value="Ser/Thr_Kinases-Pseudokinases"/>
</dbReference>
<dbReference type="Gene3D" id="1.10.510.10">
    <property type="entry name" value="Transferase(Phosphotransferase) domain 1"/>
    <property type="match status" value="1"/>
</dbReference>
<dbReference type="InterPro" id="IPR000719">
    <property type="entry name" value="Prot_kinase_dom"/>
</dbReference>
<dbReference type="GO" id="GO:0005524">
    <property type="term" value="F:ATP binding"/>
    <property type="evidence" value="ECO:0007669"/>
    <property type="project" value="UniProtKB-KW"/>
</dbReference>
<dbReference type="Gene3D" id="3.30.200.20">
    <property type="entry name" value="Phosphorylase Kinase, domain 1"/>
    <property type="match status" value="1"/>
</dbReference>